<dbReference type="GO" id="GO:0009166">
    <property type="term" value="P:nucleotide catabolic process"/>
    <property type="evidence" value="ECO:0007669"/>
    <property type="project" value="InterPro"/>
</dbReference>
<evidence type="ECO:0000313" key="5">
    <source>
        <dbReference type="Proteomes" id="UP000831768"/>
    </source>
</evidence>
<dbReference type="Gene3D" id="3.60.21.10">
    <property type="match status" value="1"/>
</dbReference>
<evidence type="ECO:0000259" key="3">
    <source>
        <dbReference type="Pfam" id="PF02872"/>
    </source>
</evidence>
<dbReference type="PANTHER" id="PTHR11575">
    <property type="entry name" value="5'-NUCLEOTIDASE-RELATED"/>
    <property type="match status" value="1"/>
</dbReference>
<reference evidence="4" key="1">
    <citation type="submission" date="2022-04" db="EMBL/GenBank/DDBJ databases">
        <title>Halocatena sp. nov., isolated from a salt lake.</title>
        <authorList>
            <person name="Cui H.-L."/>
        </authorList>
    </citation>
    <scope>NUCLEOTIDE SEQUENCE</scope>
    <source>
        <strain evidence="4">AD-1</strain>
    </source>
</reference>
<dbReference type="Proteomes" id="UP000831768">
    <property type="component" value="Chromosome"/>
</dbReference>
<dbReference type="SUPFAM" id="SSF56300">
    <property type="entry name" value="Metallo-dependent phosphatases"/>
    <property type="match status" value="1"/>
</dbReference>
<organism evidence="4 5">
    <name type="scientific">Halocatena salina</name>
    <dbReference type="NCBI Taxonomy" id="2934340"/>
    <lineage>
        <taxon>Archaea</taxon>
        <taxon>Methanobacteriati</taxon>
        <taxon>Methanobacteriota</taxon>
        <taxon>Stenosarchaea group</taxon>
        <taxon>Halobacteria</taxon>
        <taxon>Halobacteriales</taxon>
        <taxon>Natronomonadaceae</taxon>
        <taxon>Halocatena</taxon>
    </lineage>
</organism>
<keyword evidence="1" id="KW-0732">Signal</keyword>
<dbReference type="Gene3D" id="3.90.780.10">
    <property type="entry name" value="5'-Nucleotidase, C-terminal domain"/>
    <property type="match status" value="1"/>
</dbReference>
<dbReference type="Pfam" id="PF00149">
    <property type="entry name" value="Metallophos"/>
    <property type="match status" value="1"/>
</dbReference>
<accession>A0A8T9ZYY9</accession>
<dbReference type="PANTHER" id="PTHR11575:SF24">
    <property type="entry name" value="5'-NUCLEOTIDASE"/>
    <property type="match status" value="1"/>
</dbReference>
<dbReference type="InterPro" id="IPR006179">
    <property type="entry name" value="5_nucleotidase/apyrase"/>
</dbReference>
<dbReference type="GO" id="GO:0016787">
    <property type="term" value="F:hydrolase activity"/>
    <property type="evidence" value="ECO:0007669"/>
    <property type="project" value="InterPro"/>
</dbReference>
<dbReference type="InterPro" id="IPR004843">
    <property type="entry name" value="Calcineurin-like_PHP"/>
</dbReference>
<dbReference type="PRINTS" id="PR01607">
    <property type="entry name" value="APYRASEFAMLY"/>
</dbReference>
<dbReference type="SUPFAM" id="SSF55816">
    <property type="entry name" value="5'-nucleotidase (syn. UDP-sugar hydrolase), C-terminal domain"/>
    <property type="match status" value="1"/>
</dbReference>
<feature type="domain" description="5'-Nucleotidase C-terminal" evidence="3">
    <location>
        <begin position="271"/>
        <end position="408"/>
    </location>
</feature>
<gene>
    <name evidence="4" type="ORF">MW046_08170</name>
</gene>
<dbReference type="InterPro" id="IPR008334">
    <property type="entry name" value="5'-Nucleotdase_C"/>
</dbReference>
<dbReference type="KEGG" id="haad:MW046_08170"/>
<protein>
    <submittedName>
        <fullName evidence="4">5'-nucleotidase C-terminal domain-containing protein</fullName>
    </submittedName>
</protein>
<dbReference type="Pfam" id="PF02872">
    <property type="entry name" value="5_nucleotid_C"/>
    <property type="match status" value="1"/>
</dbReference>
<sequence>MTLRVVHYADIEATYDDPERIARLGDAIASLRDETTLLLGAGDNVAPGALALRTEGQQALAFFDTIEPDVDTLGNHDFDYGQETLLSVVRQSPQTWLCANVMADEERFGHETGIIPWTVIERAGHRVGLFGLAHPKTAEKSPGARSLSVTDPISAAVDAVERLREQSVDHVVCLSHLGESEDHGLGEVDDLAVAVDIDVICDGHTHDQPRIDRVDGTLVVRTSGEGMDIAELRYDEGWTATHHAVAEFPPKPDIERTFRELRTTAGVDETVATVDEPIDRSLSDRFHGESRLGNFVTDAYRWATGATIGLQHSAGMRGGPALSGDVTVADLISIVPFDMEVVTTTITGTTLRDVLTSGGEIVYPAQPAFWHIHLSGGSVTFDYETRELAAATVDSEPIDSSAFYCVAAPENLVRSFNIEAETESVGLQYELLAEYARAQGIRPTREDRITRHGLETVHLPAE</sequence>
<dbReference type="AlphaFoldDB" id="A0A8T9ZYY9"/>
<proteinExistence type="predicted"/>
<keyword evidence="5" id="KW-1185">Reference proteome</keyword>
<dbReference type="InterPro" id="IPR036907">
    <property type="entry name" value="5'-Nucleotdase_C_sf"/>
</dbReference>
<dbReference type="GeneID" id="71928015"/>
<evidence type="ECO:0000313" key="4">
    <source>
        <dbReference type="EMBL" id="UPM41945.1"/>
    </source>
</evidence>
<dbReference type="RefSeq" id="WP_247992624.1">
    <property type="nucleotide sequence ID" value="NZ_CP096019.1"/>
</dbReference>
<dbReference type="InterPro" id="IPR029052">
    <property type="entry name" value="Metallo-depent_PP-like"/>
</dbReference>
<feature type="domain" description="Calcineurin-like phosphoesterase" evidence="2">
    <location>
        <begin position="3"/>
        <end position="207"/>
    </location>
</feature>
<dbReference type="CDD" id="cd00845">
    <property type="entry name" value="MPP_UshA_N_like"/>
    <property type="match status" value="1"/>
</dbReference>
<evidence type="ECO:0000259" key="2">
    <source>
        <dbReference type="Pfam" id="PF00149"/>
    </source>
</evidence>
<name>A0A8T9ZYY9_9EURY</name>
<dbReference type="EMBL" id="CP096019">
    <property type="protein sequence ID" value="UPM41945.1"/>
    <property type="molecule type" value="Genomic_DNA"/>
</dbReference>
<evidence type="ECO:0000256" key="1">
    <source>
        <dbReference type="ARBA" id="ARBA00022729"/>
    </source>
</evidence>